<feature type="compositionally biased region" description="Polar residues" evidence="1">
    <location>
        <begin position="1"/>
        <end position="22"/>
    </location>
</feature>
<keyword evidence="3" id="KW-1185">Reference proteome</keyword>
<feature type="region of interest" description="Disordered" evidence="1">
    <location>
        <begin position="60"/>
        <end position="108"/>
    </location>
</feature>
<evidence type="ECO:0000256" key="1">
    <source>
        <dbReference type="SAM" id="MobiDB-lite"/>
    </source>
</evidence>
<comment type="caution">
    <text evidence="2">The sequence shown here is derived from an EMBL/GenBank/DDBJ whole genome shotgun (WGS) entry which is preliminary data.</text>
</comment>
<evidence type="ECO:0000313" key="3">
    <source>
        <dbReference type="Proteomes" id="UP001177670"/>
    </source>
</evidence>
<sequence length="138" mass="15859">MSDITTRNGRMTMLDSKSNQPFPSFERTDRNISLDNCLASQNVPKMTSEQYDQTLCNNITRREKQSKTSQSPIIPNFQPGRKTALRSSGIETSTRRLEGSDRRRQNAEQTQVLVQYKQQELNGPTSPLLPSRKTFTYR</sequence>
<feature type="region of interest" description="Disordered" evidence="1">
    <location>
        <begin position="119"/>
        <end position="138"/>
    </location>
</feature>
<dbReference type="EMBL" id="JAHYIQ010000020">
    <property type="protein sequence ID" value="KAK1123727.1"/>
    <property type="molecule type" value="Genomic_DNA"/>
</dbReference>
<feature type="compositionally biased region" description="Basic and acidic residues" evidence="1">
    <location>
        <begin position="93"/>
        <end position="106"/>
    </location>
</feature>
<feature type="region of interest" description="Disordered" evidence="1">
    <location>
        <begin position="1"/>
        <end position="31"/>
    </location>
</feature>
<gene>
    <name evidence="2" type="ORF">K0M31_008424</name>
</gene>
<dbReference type="AlphaFoldDB" id="A0AA40KKI4"/>
<reference evidence="2" key="1">
    <citation type="submission" date="2021-10" db="EMBL/GenBank/DDBJ databases">
        <title>Melipona bicolor Genome sequencing and assembly.</title>
        <authorList>
            <person name="Araujo N.S."/>
            <person name="Arias M.C."/>
        </authorList>
    </citation>
    <scope>NUCLEOTIDE SEQUENCE</scope>
    <source>
        <strain evidence="2">USP_2M_L1-L4_2017</strain>
        <tissue evidence="2">Whole body</tissue>
    </source>
</reference>
<evidence type="ECO:0000313" key="2">
    <source>
        <dbReference type="EMBL" id="KAK1123727.1"/>
    </source>
</evidence>
<protein>
    <submittedName>
        <fullName evidence="2">Uncharacterized protein</fullName>
    </submittedName>
</protein>
<organism evidence="2 3">
    <name type="scientific">Melipona bicolor</name>
    <dbReference type="NCBI Taxonomy" id="60889"/>
    <lineage>
        <taxon>Eukaryota</taxon>
        <taxon>Metazoa</taxon>
        <taxon>Ecdysozoa</taxon>
        <taxon>Arthropoda</taxon>
        <taxon>Hexapoda</taxon>
        <taxon>Insecta</taxon>
        <taxon>Pterygota</taxon>
        <taxon>Neoptera</taxon>
        <taxon>Endopterygota</taxon>
        <taxon>Hymenoptera</taxon>
        <taxon>Apocrita</taxon>
        <taxon>Aculeata</taxon>
        <taxon>Apoidea</taxon>
        <taxon>Anthophila</taxon>
        <taxon>Apidae</taxon>
        <taxon>Melipona</taxon>
    </lineage>
</organism>
<name>A0AA40KKI4_9HYME</name>
<proteinExistence type="predicted"/>
<dbReference type="Proteomes" id="UP001177670">
    <property type="component" value="Unassembled WGS sequence"/>
</dbReference>
<accession>A0AA40KKI4</accession>